<name>A0A1Z5K5S6_FISSO</name>
<comment type="caution">
    <text evidence="1">The sequence shown here is derived from an EMBL/GenBank/DDBJ whole genome shotgun (WGS) entry which is preliminary data.</text>
</comment>
<dbReference type="Proteomes" id="UP000198406">
    <property type="component" value="Unassembled WGS sequence"/>
</dbReference>
<organism evidence="1 2">
    <name type="scientific">Fistulifera solaris</name>
    <name type="common">Oleaginous diatom</name>
    <dbReference type="NCBI Taxonomy" id="1519565"/>
    <lineage>
        <taxon>Eukaryota</taxon>
        <taxon>Sar</taxon>
        <taxon>Stramenopiles</taxon>
        <taxon>Ochrophyta</taxon>
        <taxon>Bacillariophyta</taxon>
        <taxon>Bacillariophyceae</taxon>
        <taxon>Bacillariophycidae</taxon>
        <taxon>Naviculales</taxon>
        <taxon>Naviculaceae</taxon>
        <taxon>Fistulifera</taxon>
    </lineage>
</organism>
<dbReference type="OrthoDB" id="52866at2759"/>
<sequence length="99" mass="10742">MILDRQTGVEILAGCMDLCTISEHRPTYVGFRSSFSPTTSGESLSNGWGNAVTRKSYKTDLCSLASSCTYEQSEVKGPQLLSAATDNEDEAWGFFMGSI</sequence>
<keyword evidence="2" id="KW-1185">Reference proteome</keyword>
<protein>
    <submittedName>
        <fullName evidence="1">Uncharacterized protein</fullName>
    </submittedName>
</protein>
<gene>
    <name evidence="1" type="ORF">FisN_4Hu575</name>
</gene>
<dbReference type="AlphaFoldDB" id="A0A1Z5K5S6"/>
<proteinExistence type="predicted"/>
<evidence type="ECO:0000313" key="2">
    <source>
        <dbReference type="Proteomes" id="UP000198406"/>
    </source>
</evidence>
<dbReference type="InParanoid" id="A0A1Z5K5S6"/>
<accession>A0A1Z5K5S6</accession>
<evidence type="ECO:0000313" key="1">
    <source>
        <dbReference type="EMBL" id="GAX21512.1"/>
    </source>
</evidence>
<dbReference type="EMBL" id="BDSP01000168">
    <property type="protein sequence ID" value="GAX21512.1"/>
    <property type="molecule type" value="Genomic_DNA"/>
</dbReference>
<reference evidence="1 2" key="1">
    <citation type="journal article" date="2015" name="Plant Cell">
        <title>Oil accumulation by the oleaginous diatom Fistulifera solaris as revealed by the genome and transcriptome.</title>
        <authorList>
            <person name="Tanaka T."/>
            <person name="Maeda Y."/>
            <person name="Veluchamy A."/>
            <person name="Tanaka M."/>
            <person name="Abida H."/>
            <person name="Marechal E."/>
            <person name="Bowler C."/>
            <person name="Muto M."/>
            <person name="Sunaga Y."/>
            <person name="Tanaka M."/>
            <person name="Yoshino T."/>
            <person name="Taniguchi T."/>
            <person name="Fukuda Y."/>
            <person name="Nemoto M."/>
            <person name="Matsumoto M."/>
            <person name="Wong P.S."/>
            <person name="Aburatani S."/>
            <person name="Fujibuchi W."/>
        </authorList>
    </citation>
    <scope>NUCLEOTIDE SEQUENCE [LARGE SCALE GENOMIC DNA]</scope>
    <source>
        <strain evidence="1 2">JPCC DA0580</strain>
    </source>
</reference>